<dbReference type="Pfam" id="PF17771">
    <property type="entry name" value="ADAMTS_CR_2"/>
    <property type="match status" value="1"/>
</dbReference>
<dbReference type="Pfam" id="PF01562">
    <property type="entry name" value="Pep_M12B_propep"/>
    <property type="match status" value="1"/>
</dbReference>
<keyword evidence="9" id="KW-0378">Hydrolase</keyword>
<dbReference type="GO" id="GO:0046872">
    <property type="term" value="F:metal ion binding"/>
    <property type="evidence" value="ECO:0007669"/>
    <property type="project" value="UniProtKB-KW"/>
</dbReference>
<keyword evidence="3" id="KW-0964">Secreted</keyword>
<evidence type="ECO:0000256" key="15">
    <source>
        <dbReference type="ARBA" id="ARBA00023180"/>
    </source>
</evidence>
<keyword evidence="5" id="KW-0812">Transmembrane</keyword>
<evidence type="ECO:0000256" key="7">
    <source>
        <dbReference type="ARBA" id="ARBA00022729"/>
    </source>
</evidence>
<dbReference type="InterPro" id="IPR041645">
    <property type="entry name" value="ADAMTS_CR_2"/>
</dbReference>
<comment type="caution">
    <text evidence="20">The sequence shown here is derived from an EMBL/GenBank/DDBJ whole genome shotgun (WGS) entry which is preliminary data.</text>
</comment>
<dbReference type="OrthoDB" id="10035764at2759"/>
<reference evidence="21" key="1">
    <citation type="journal article" date="2017" name="bioRxiv">
        <title>Comparative analysis of the genomes of Stylophora pistillata and Acropora digitifera provides evidence for extensive differences between species of corals.</title>
        <authorList>
            <person name="Voolstra C.R."/>
            <person name="Li Y."/>
            <person name="Liew Y.J."/>
            <person name="Baumgarten S."/>
            <person name="Zoccola D."/>
            <person name="Flot J.-F."/>
            <person name="Tambutte S."/>
            <person name="Allemand D."/>
            <person name="Aranda M."/>
        </authorList>
    </citation>
    <scope>NUCLEOTIDE SEQUENCE [LARGE SCALE GENOMIC DNA]</scope>
</reference>
<evidence type="ECO:0000256" key="4">
    <source>
        <dbReference type="ARBA" id="ARBA00022670"/>
    </source>
</evidence>
<dbReference type="GO" id="GO:0016020">
    <property type="term" value="C:membrane"/>
    <property type="evidence" value="ECO:0007669"/>
    <property type="project" value="UniProtKB-SubCell"/>
</dbReference>
<evidence type="ECO:0000256" key="11">
    <source>
        <dbReference type="ARBA" id="ARBA00022989"/>
    </source>
</evidence>
<dbReference type="SMART" id="SM00608">
    <property type="entry name" value="ACR"/>
    <property type="match status" value="1"/>
</dbReference>
<dbReference type="Pfam" id="PF01421">
    <property type="entry name" value="Reprolysin"/>
    <property type="match status" value="1"/>
</dbReference>
<feature type="domain" description="Peptidase M12B" evidence="19">
    <location>
        <begin position="254"/>
        <end position="466"/>
    </location>
</feature>
<dbReference type="PANTHER" id="PTHR13723:SF281">
    <property type="entry name" value="PAPILIN"/>
    <property type="match status" value="1"/>
</dbReference>
<keyword evidence="8" id="KW-0677">Repeat</keyword>
<evidence type="ECO:0000256" key="3">
    <source>
        <dbReference type="ARBA" id="ARBA00022525"/>
    </source>
</evidence>
<accession>A0A2B4RHU9</accession>
<dbReference type="Gene3D" id="2.20.100.10">
    <property type="entry name" value="Thrombospondin type-1 (TSP1) repeat"/>
    <property type="match status" value="2"/>
</dbReference>
<keyword evidence="15" id="KW-0325">Glycoprotein</keyword>
<evidence type="ECO:0000313" key="21">
    <source>
        <dbReference type="Proteomes" id="UP000225706"/>
    </source>
</evidence>
<keyword evidence="20" id="KW-0401">Integrin</keyword>
<dbReference type="GO" id="GO:0007229">
    <property type="term" value="P:integrin-mediated signaling pathway"/>
    <property type="evidence" value="ECO:0007669"/>
    <property type="project" value="UniProtKB-KW"/>
</dbReference>
<evidence type="ECO:0000256" key="6">
    <source>
        <dbReference type="ARBA" id="ARBA00022723"/>
    </source>
</evidence>
<dbReference type="CDD" id="cd04273">
    <property type="entry name" value="ZnMc_ADAMTS_like"/>
    <property type="match status" value="1"/>
</dbReference>
<dbReference type="InterPro" id="IPR024079">
    <property type="entry name" value="MetalloPept_cat_dom_sf"/>
</dbReference>
<keyword evidence="21" id="KW-1185">Reference proteome</keyword>
<feature type="compositionally biased region" description="Low complexity" evidence="17">
    <location>
        <begin position="699"/>
        <end position="727"/>
    </location>
</feature>
<keyword evidence="12" id="KW-0482">Metalloprotease</keyword>
<dbReference type="FunFam" id="2.20.100.10:FF:000007">
    <property type="entry name" value="Thrombospondin 1"/>
    <property type="match status" value="1"/>
</dbReference>
<evidence type="ECO:0000313" key="20">
    <source>
        <dbReference type="EMBL" id="PFX16050.1"/>
    </source>
</evidence>
<name>A0A2B4RHU9_STYPI</name>
<keyword evidence="10 16" id="KW-0862">Zinc</keyword>
<comment type="caution">
    <text evidence="16">Lacks conserved residue(s) required for the propagation of feature annotation.</text>
</comment>
<dbReference type="SUPFAM" id="SSF82895">
    <property type="entry name" value="TSP-1 type 1 repeat"/>
    <property type="match status" value="2"/>
</dbReference>
<dbReference type="PROSITE" id="PS50215">
    <property type="entry name" value="ADAM_MEPRO"/>
    <property type="match status" value="1"/>
</dbReference>
<keyword evidence="13" id="KW-0472">Membrane</keyword>
<dbReference type="AlphaFoldDB" id="A0A2B4RHU9"/>
<dbReference type="Gene3D" id="3.40.1620.60">
    <property type="match status" value="1"/>
</dbReference>
<dbReference type="EMBL" id="LSMT01000581">
    <property type="protein sequence ID" value="PFX16050.1"/>
    <property type="molecule type" value="Genomic_DNA"/>
</dbReference>
<dbReference type="InterPro" id="IPR000884">
    <property type="entry name" value="TSP1_rpt"/>
</dbReference>
<feature type="binding site" evidence="16">
    <location>
        <position position="405"/>
    </location>
    <ligand>
        <name>Zn(2+)</name>
        <dbReference type="ChEBI" id="CHEBI:29105"/>
        <note>catalytic</note>
    </ligand>
</feature>
<dbReference type="InterPro" id="IPR006586">
    <property type="entry name" value="ADAM_Cys-rich"/>
</dbReference>
<evidence type="ECO:0000256" key="5">
    <source>
        <dbReference type="ARBA" id="ARBA00022692"/>
    </source>
</evidence>
<dbReference type="GO" id="GO:0004222">
    <property type="term" value="F:metalloendopeptidase activity"/>
    <property type="evidence" value="ECO:0007669"/>
    <property type="project" value="InterPro"/>
</dbReference>
<keyword evidence="4" id="KW-0645">Protease</keyword>
<dbReference type="Proteomes" id="UP000225706">
    <property type="component" value="Unassembled WGS sequence"/>
</dbReference>
<dbReference type="InterPro" id="IPR050439">
    <property type="entry name" value="ADAMTS_ADAMTS-like"/>
</dbReference>
<organism evidence="20 21">
    <name type="scientific">Stylophora pistillata</name>
    <name type="common">Smooth cauliflower coral</name>
    <dbReference type="NCBI Taxonomy" id="50429"/>
    <lineage>
        <taxon>Eukaryota</taxon>
        <taxon>Metazoa</taxon>
        <taxon>Cnidaria</taxon>
        <taxon>Anthozoa</taxon>
        <taxon>Hexacorallia</taxon>
        <taxon>Scleractinia</taxon>
        <taxon>Astrocoeniina</taxon>
        <taxon>Pocilloporidae</taxon>
        <taxon>Stylophora</taxon>
    </lineage>
</organism>
<evidence type="ECO:0000256" key="9">
    <source>
        <dbReference type="ARBA" id="ARBA00022801"/>
    </source>
</evidence>
<dbReference type="GO" id="GO:0006508">
    <property type="term" value="P:proteolysis"/>
    <property type="evidence" value="ECO:0007669"/>
    <property type="project" value="UniProtKB-KW"/>
</dbReference>
<evidence type="ECO:0000256" key="2">
    <source>
        <dbReference type="ARBA" id="ARBA00004613"/>
    </source>
</evidence>
<keyword evidence="7 18" id="KW-0732">Signal</keyword>
<dbReference type="GO" id="GO:0031012">
    <property type="term" value="C:extracellular matrix"/>
    <property type="evidence" value="ECO:0007669"/>
    <property type="project" value="TreeGrafter"/>
</dbReference>
<dbReference type="GO" id="GO:0005576">
    <property type="term" value="C:extracellular region"/>
    <property type="evidence" value="ECO:0007669"/>
    <property type="project" value="UniProtKB-SubCell"/>
</dbReference>
<evidence type="ECO:0000256" key="16">
    <source>
        <dbReference type="PROSITE-ProRule" id="PRU00276"/>
    </source>
</evidence>
<evidence type="ECO:0000256" key="17">
    <source>
        <dbReference type="SAM" id="MobiDB-lite"/>
    </source>
</evidence>
<dbReference type="GO" id="GO:0030198">
    <property type="term" value="P:extracellular matrix organization"/>
    <property type="evidence" value="ECO:0007669"/>
    <property type="project" value="TreeGrafter"/>
</dbReference>
<keyword evidence="6 16" id="KW-0479">Metal-binding</keyword>
<dbReference type="Pfam" id="PF19030">
    <property type="entry name" value="TSP1_ADAMTS"/>
    <property type="match status" value="2"/>
</dbReference>
<feature type="region of interest" description="Disordered" evidence="17">
    <location>
        <begin position="686"/>
        <end position="738"/>
    </location>
</feature>
<evidence type="ECO:0000256" key="10">
    <source>
        <dbReference type="ARBA" id="ARBA00022833"/>
    </source>
</evidence>
<protein>
    <submittedName>
        <fullName evidence="20">A disintegrin and metalloproteinase with thrombospondin motifs 6</fullName>
    </submittedName>
</protein>
<dbReference type="InterPro" id="IPR036383">
    <property type="entry name" value="TSP1_rpt_sf"/>
</dbReference>
<dbReference type="InterPro" id="IPR001590">
    <property type="entry name" value="Peptidase_M12B"/>
</dbReference>
<keyword evidence="11" id="KW-1133">Transmembrane helix</keyword>
<dbReference type="Gene3D" id="3.40.390.10">
    <property type="entry name" value="Collagenase (Catalytic Domain)"/>
    <property type="match status" value="1"/>
</dbReference>
<comment type="subcellular location">
    <subcellularLocation>
        <location evidence="1">Membrane</location>
        <topology evidence="1">Single-pass membrane protein</topology>
    </subcellularLocation>
    <subcellularLocation>
        <location evidence="2">Secreted</location>
    </subcellularLocation>
</comment>
<dbReference type="PANTHER" id="PTHR13723">
    <property type="entry name" value="ADAMTS A DISINTEGRIN AND METALLOPROTEASE WITH THROMBOSPONDIN MOTIFS PROTEASE"/>
    <property type="match status" value="1"/>
</dbReference>
<evidence type="ECO:0000256" key="14">
    <source>
        <dbReference type="ARBA" id="ARBA00023157"/>
    </source>
</evidence>
<feature type="chain" id="PRO_5012699269" evidence="18">
    <location>
        <begin position="27"/>
        <end position="961"/>
    </location>
</feature>
<evidence type="ECO:0000256" key="1">
    <source>
        <dbReference type="ARBA" id="ARBA00004167"/>
    </source>
</evidence>
<evidence type="ECO:0000256" key="8">
    <source>
        <dbReference type="ARBA" id="ARBA00022737"/>
    </source>
</evidence>
<dbReference type="SUPFAM" id="SSF55486">
    <property type="entry name" value="Metalloproteases ('zincins'), catalytic domain"/>
    <property type="match status" value="1"/>
</dbReference>
<keyword evidence="14" id="KW-1015">Disulfide bond</keyword>
<feature type="active site" evidence="16">
    <location>
        <position position="406"/>
    </location>
</feature>
<feature type="region of interest" description="Disordered" evidence="17">
    <location>
        <begin position="220"/>
        <end position="251"/>
    </location>
</feature>
<proteinExistence type="predicted"/>
<feature type="signal peptide" evidence="18">
    <location>
        <begin position="1"/>
        <end position="26"/>
    </location>
</feature>
<evidence type="ECO:0000259" key="19">
    <source>
        <dbReference type="PROSITE" id="PS50215"/>
    </source>
</evidence>
<sequence>MKRTKLPLTLIVVFSFLFMYIELSCARSYKDIHHLLTDDEREMIFGHPFVEYVPEFDVSHPIQVDGRGRFLSRDLANGNARRKRDLDGIKSKEPVFFKLSAFGQNLHLNVTINDELFSPNFEIEIRGNGTSEFHYEIDHCHYIGQVVPTGGTGNKVAISNCDGLHGMIRTPQDVFMVHPLPDRLKLGKNNTRAHVIHRRSLSPAHAHSLAQALEEEKRSDSWCGVEGGATVQQSDEGDDNHENSDRSFRPNKKRTIESMLVVEKEMTRFYGVSQIEKYVPTMANMAQGLLADASIGANVKYVVTKLLILQKDQPGLVISTHASSTLDNFCKWTTGQNIPDDTSPRHFDHAALFSKYNFCRNKGNVQDQGCGTILGLAQLKGMCRPDVSCTLNKDTGLGTAFTLAHETAHNLGSEHDGEGNKCSDGVYIMATRASGKVTAFDWSPCSRNYVTKFLQTQQAHCLNDNEPKSKFALPKGLPGKRYDGDAQCVRMFGAGAKVCEIPDLKAKMCVNLHCEKPDGYCSSNDEPAADGTKCGNNKWCMRGRCVSDEIKPGYQDVDGNWGAWKPWSSCYPQCGQGLSTRERKCDNPAPKRGGKLCQGNAKEYKFCNNPKCPSSFENPRNKQCKDHRHVQFQGGPYNWIYDPYYAQGSPKCVLSCATTNGDTTSFGNVKDGTPCTDQPNSGVCINGKCQKPKPGGGKPKPSGSRPKPSGSRPKPSGSRPKPSGSRPKPSDIFRGTYSKVPPADEYYVPIATIPAGARNVKIEEATASENNLLEGYENMDQFSKYTVNYEYVKPDAQSTRSLGLDNDFPELVQEIYELDEALGQEEDGPGEARWEIGIWTDCTKSCNDGEHGIKTREVFCVMDSQGVELEVDDSKCKKPKPASEEACGNQPCPAEWYTVHVGQCSTSCGPGVQPLEVKCVKINSSGETNAVDPKECTDIKPPTHVACNVENPCNEESDGEE</sequence>
<dbReference type="SMART" id="SM00209">
    <property type="entry name" value="TSP1"/>
    <property type="match status" value="3"/>
</dbReference>
<evidence type="ECO:0000256" key="13">
    <source>
        <dbReference type="ARBA" id="ARBA00023136"/>
    </source>
</evidence>
<feature type="binding site" evidence="16">
    <location>
        <position position="415"/>
    </location>
    <ligand>
        <name>Zn(2+)</name>
        <dbReference type="ChEBI" id="CHEBI:29105"/>
        <note>catalytic</note>
    </ligand>
</feature>
<dbReference type="PROSITE" id="PS50092">
    <property type="entry name" value="TSP1"/>
    <property type="match status" value="2"/>
</dbReference>
<gene>
    <name evidence="20" type="primary">ADAMTS6</name>
    <name evidence="20" type="ORF">AWC38_SpisGene19693</name>
</gene>
<evidence type="ECO:0000256" key="18">
    <source>
        <dbReference type="SAM" id="SignalP"/>
    </source>
</evidence>
<evidence type="ECO:0000256" key="12">
    <source>
        <dbReference type="ARBA" id="ARBA00023049"/>
    </source>
</evidence>
<dbReference type="Pfam" id="PF00090">
    <property type="entry name" value="TSP_1"/>
    <property type="match status" value="1"/>
</dbReference>
<dbReference type="InterPro" id="IPR002870">
    <property type="entry name" value="Peptidase_M12B_N"/>
</dbReference>
<feature type="binding site" evidence="16">
    <location>
        <position position="409"/>
    </location>
    <ligand>
        <name>Zn(2+)</name>
        <dbReference type="ChEBI" id="CHEBI:29105"/>
        <note>catalytic</note>
    </ligand>
</feature>